<accession>I2BEN3</accession>
<evidence type="ECO:0000256" key="3">
    <source>
        <dbReference type="HAMAP-Rule" id="MF_01626"/>
    </source>
</evidence>
<reference evidence="5 6" key="1">
    <citation type="journal article" date="2012" name="J. Bacteriol.">
        <title>Complete genome sequence of the B12-producing Shimwellia blattae strain DSM 4481, isolated from a cockroach.</title>
        <authorList>
            <person name="Brzuszkiewicz E."/>
            <person name="Waschkowitz T."/>
            <person name="Wiezer A."/>
            <person name="Daniel R."/>
        </authorList>
    </citation>
    <scope>NUCLEOTIDE SEQUENCE [LARGE SCALE GENOMIC DNA]</scope>
    <source>
        <strain evidence="6">ATCC 29907 / DSM 4481 / JCM 1650 / NBRC 105725 / CDC 9005-74</strain>
    </source>
</reference>
<dbReference type="PANTHER" id="PTHR36846:SF1">
    <property type="entry name" value="PROTEIN VIAA"/>
    <property type="match status" value="1"/>
</dbReference>
<organism evidence="5 6">
    <name type="scientific">Shimwellia blattae (strain ATCC 29907 / DSM 4481 / JCM 1650 / NBRC 105725 / CDC 9005-74)</name>
    <name type="common">Escherichia blattae</name>
    <dbReference type="NCBI Taxonomy" id="630626"/>
    <lineage>
        <taxon>Bacteria</taxon>
        <taxon>Pseudomonadati</taxon>
        <taxon>Pseudomonadota</taxon>
        <taxon>Gammaproteobacteria</taxon>
        <taxon>Enterobacterales</taxon>
        <taxon>Enterobacteriaceae</taxon>
        <taxon>Shimwellia</taxon>
    </lineage>
</organism>
<dbReference type="InterPro" id="IPR036465">
    <property type="entry name" value="vWFA_dom_sf"/>
</dbReference>
<dbReference type="Gene3D" id="3.40.50.410">
    <property type="entry name" value="von Willebrand factor, type A domain"/>
    <property type="match status" value="1"/>
</dbReference>
<evidence type="ECO:0000256" key="1">
    <source>
        <dbReference type="ARBA" id="ARBA00022490"/>
    </source>
</evidence>
<evidence type="ECO:0000313" key="6">
    <source>
        <dbReference type="Proteomes" id="UP000001955"/>
    </source>
</evidence>
<dbReference type="OrthoDB" id="387240at2"/>
<dbReference type="InterPro" id="IPR023481">
    <property type="entry name" value="Uncharacterised_ViaA"/>
</dbReference>
<dbReference type="KEGG" id="ebt:EBL_c39630"/>
<dbReference type="PATRIC" id="fig|630626.3.peg.3857"/>
<dbReference type="HAMAP" id="MF_01626">
    <property type="entry name" value="ViaA"/>
    <property type="match status" value="1"/>
</dbReference>
<keyword evidence="2 3" id="KW-0143">Chaperone</keyword>
<dbReference type="HOGENOM" id="CLU_022130_0_0_6"/>
<dbReference type="eggNOG" id="COG2425">
    <property type="taxonomic scope" value="Bacteria"/>
</dbReference>
<comment type="function">
    <text evidence="3">Component of the RavA-ViaA chaperone complex, which may act on the membrane to optimize the function of some of the respiratory chains. ViaA stimulates the ATPase activity of RavA.</text>
</comment>
<keyword evidence="6" id="KW-1185">Reference proteome</keyword>
<accession>K6UV41</accession>
<dbReference type="CDD" id="cd01462">
    <property type="entry name" value="VWA_YIEM_type"/>
    <property type="match status" value="1"/>
</dbReference>
<comment type="similarity">
    <text evidence="3">Belongs to the ViaA family.</text>
</comment>
<dbReference type="Pfam" id="PF13519">
    <property type="entry name" value="VWA_2"/>
    <property type="match status" value="1"/>
</dbReference>
<dbReference type="NCBIfam" id="NF008230">
    <property type="entry name" value="PRK10997.1"/>
    <property type="match status" value="1"/>
</dbReference>
<name>I2BEN3_SHIBC</name>
<evidence type="ECO:0000256" key="2">
    <source>
        <dbReference type="ARBA" id="ARBA00023186"/>
    </source>
</evidence>
<sequence length="483" mass="55143">MLSLATLDAILAINENGLIEELILGIIAAPQLALFFEKNPRLRKVITRDIPRWRTLLKARLQEAQATPGLSREVACFQQYQIMPEAQFIHQLPELLAQLNTLQSPFYHEAQQLVRENPVFSTALHTLFLQRWRLALIVQATALNQNLLEDEQEQLLQEIMKRLTLTGQLDPTLGSDDAATGKLWDMSSAITRRGEYQQIVAYGDFLATQPELKKLAEQLGRSRQAKLIPKKNAPLESWRTLVRQPALVPEQVEGVHLSDDILRLLPPELATLGISELEFEFYRRLAEKQLLTYRLQGDAWREKTVLRPVIRQDTDIQPRGPFIVCVDTSGSMGGFNEKCAKAFCLALMRVALSENRRCFIMLFSSGVISYELTARDGIEQALRFIGQRFRGGTDLASCLQEITAKMNNGGWEEADAVVISDFIAQRLPDGLITTIHQMQIQHQHRFHALAMSRHGKPGIMQIFDYIWHFDTGLSQRLVRRWRR</sequence>
<dbReference type="RefSeq" id="WP_002443639.1">
    <property type="nucleotide sequence ID" value="NC_017910.1"/>
</dbReference>
<dbReference type="PANTHER" id="PTHR36846">
    <property type="entry name" value="PROTEIN VIAA"/>
    <property type="match status" value="1"/>
</dbReference>
<evidence type="ECO:0000259" key="4">
    <source>
        <dbReference type="SMART" id="SM00327"/>
    </source>
</evidence>
<keyword evidence="1 3" id="KW-0963">Cytoplasm</keyword>
<feature type="domain" description="VWFA" evidence="4">
    <location>
        <begin position="319"/>
        <end position="483"/>
    </location>
</feature>
<proteinExistence type="inferred from homology"/>
<evidence type="ECO:0000313" key="5">
    <source>
        <dbReference type="EMBL" id="AFJ48987.1"/>
    </source>
</evidence>
<gene>
    <name evidence="3 5" type="primary">viaA</name>
    <name evidence="5" type="ordered locus">EBL_c39630</name>
</gene>
<dbReference type="AlphaFoldDB" id="I2BEN3"/>
<dbReference type="STRING" id="630626.EBL_c39630"/>
<dbReference type="Proteomes" id="UP000001955">
    <property type="component" value="Chromosome"/>
</dbReference>
<comment type="subunit">
    <text evidence="3">Homodimer. Interacts with RavA.</text>
</comment>
<dbReference type="EMBL" id="CP001560">
    <property type="protein sequence ID" value="AFJ48987.1"/>
    <property type="molecule type" value="Genomic_DNA"/>
</dbReference>
<dbReference type="SMART" id="SM00327">
    <property type="entry name" value="VWA"/>
    <property type="match status" value="1"/>
</dbReference>
<dbReference type="GO" id="GO:0005829">
    <property type="term" value="C:cytosol"/>
    <property type="evidence" value="ECO:0007669"/>
    <property type="project" value="TreeGrafter"/>
</dbReference>
<dbReference type="SUPFAM" id="SSF53300">
    <property type="entry name" value="vWA-like"/>
    <property type="match status" value="1"/>
</dbReference>
<protein>
    <recommendedName>
        <fullName evidence="3">Regulatory protein ViaA</fullName>
    </recommendedName>
    <alternativeName>
        <fullName evidence="3">VWA interacting with AAA+ ATPase</fullName>
    </alternativeName>
</protein>
<comment type="subcellular location">
    <subcellularLocation>
        <location evidence="3">Cytoplasm</location>
    </subcellularLocation>
</comment>
<dbReference type="InterPro" id="IPR002035">
    <property type="entry name" value="VWF_A"/>
</dbReference>